<dbReference type="CDD" id="cd06464">
    <property type="entry name" value="ACD_sHsps-like"/>
    <property type="match status" value="1"/>
</dbReference>
<dbReference type="PANTHER" id="PTHR11527">
    <property type="entry name" value="HEAT-SHOCK PROTEIN 20 FAMILY MEMBER"/>
    <property type="match status" value="1"/>
</dbReference>
<dbReference type="Pfam" id="PF00011">
    <property type="entry name" value="HSP20"/>
    <property type="match status" value="1"/>
</dbReference>
<evidence type="ECO:0000313" key="4">
    <source>
        <dbReference type="EMBL" id="MCL9808640.1"/>
    </source>
</evidence>
<reference evidence="4 5" key="1">
    <citation type="submission" date="2022-05" db="EMBL/GenBank/DDBJ databases">
        <title>Flavobacterium sp., isolated from activated sludge.</title>
        <authorList>
            <person name="Ran Q."/>
        </authorList>
    </citation>
    <scope>NUCLEOTIDE SEQUENCE [LARGE SCALE GENOMIC DNA]</scope>
    <source>
        <strain evidence="4 5">HXWNR70</strain>
    </source>
</reference>
<dbReference type="RefSeq" id="WP_250591915.1">
    <property type="nucleotide sequence ID" value="NZ_JAMLJM010000002.1"/>
</dbReference>
<keyword evidence="5" id="KW-1185">Reference proteome</keyword>
<protein>
    <submittedName>
        <fullName evidence="4">Hsp20/alpha crystallin family protein</fullName>
    </submittedName>
</protein>
<name>A0ABT0TMC4_9FLAO</name>
<organism evidence="4 5">
    <name type="scientific">Flavobacterium luminosum</name>
    <dbReference type="NCBI Taxonomy" id="2949086"/>
    <lineage>
        <taxon>Bacteria</taxon>
        <taxon>Pseudomonadati</taxon>
        <taxon>Bacteroidota</taxon>
        <taxon>Flavobacteriia</taxon>
        <taxon>Flavobacteriales</taxon>
        <taxon>Flavobacteriaceae</taxon>
        <taxon>Flavobacterium</taxon>
    </lineage>
</organism>
<dbReference type="PROSITE" id="PS01031">
    <property type="entry name" value="SHSP"/>
    <property type="match status" value="1"/>
</dbReference>
<comment type="similarity">
    <text evidence="1 2">Belongs to the small heat shock protein (HSP20) family.</text>
</comment>
<gene>
    <name evidence="4" type="ORF">NAT50_04635</name>
</gene>
<feature type="domain" description="SHSP" evidence="3">
    <location>
        <begin position="35"/>
        <end position="150"/>
    </location>
</feature>
<dbReference type="InterPro" id="IPR002068">
    <property type="entry name" value="A-crystallin/Hsp20_dom"/>
</dbReference>
<dbReference type="EMBL" id="JAMLJM010000002">
    <property type="protein sequence ID" value="MCL9808640.1"/>
    <property type="molecule type" value="Genomic_DNA"/>
</dbReference>
<evidence type="ECO:0000313" key="5">
    <source>
        <dbReference type="Proteomes" id="UP001317191"/>
    </source>
</evidence>
<sequence>METLVRGNSLFPSVNTFFDDVFSKNMFDWNEKNFSSLGSTLPSVNMKETDSKMEIELAAPGMKKEDFKIEVDNDILSISCEKEEHKTEENKEERYTRKEFSYQSFCRSFTLPDNLKKDEIEATYKDGLLHVTIMKNKEAKSKSTKLIPVK</sequence>
<evidence type="ECO:0000256" key="1">
    <source>
        <dbReference type="PROSITE-ProRule" id="PRU00285"/>
    </source>
</evidence>
<evidence type="ECO:0000256" key="2">
    <source>
        <dbReference type="RuleBase" id="RU003616"/>
    </source>
</evidence>
<dbReference type="SUPFAM" id="SSF49764">
    <property type="entry name" value="HSP20-like chaperones"/>
    <property type="match status" value="1"/>
</dbReference>
<evidence type="ECO:0000259" key="3">
    <source>
        <dbReference type="PROSITE" id="PS01031"/>
    </source>
</evidence>
<proteinExistence type="inferred from homology"/>
<accession>A0ABT0TMC4</accession>
<dbReference type="Proteomes" id="UP001317191">
    <property type="component" value="Unassembled WGS sequence"/>
</dbReference>
<dbReference type="InterPro" id="IPR031107">
    <property type="entry name" value="Small_HSP"/>
</dbReference>
<dbReference type="InterPro" id="IPR008978">
    <property type="entry name" value="HSP20-like_chaperone"/>
</dbReference>
<comment type="caution">
    <text evidence="4">The sequence shown here is derived from an EMBL/GenBank/DDBJ whole genome shotgun (WGS) entry which is preliminary data.</text>
</comment>
<dbReference type="Gene3D" id="2.60.40.790">
    <property type="match status" value="1"/>
</dbReference>